<protein>
    <submittedName>
        <fullName evidence="4">Methyltransferase family protein</fullName>
    </submittedName>
</protein>
<dbReference type="EMBL" id="VFOS01000001">
    <property type="protein sequence ID" value="TQL64640.1"/>
    <property type="molecule type" value="Genomic_DNA"/>
</dbReference>
<dbReference type="PANTHER" id="PTHR47816:SF4">
    <property type="entry name" value="RIBOSOMAL RNA SMALL SUBUNIT METHYLTRANSFERASE C"/>
    <property type="match status" value="1"/>
</dbReference>
<gene>
    <name evidence="4" type="ORF">FB461_1149</name>
</gene>
<evidence type="ECO:0000259" key="3">
    <source>
        <dbReference type="Pfam" id="PF05175"/>
    </source>
</evidence>
<reference evidence="4 5" key="1">
    <citation type="submission" date="2019-06" db="EMBL/GenBank/DDBJ databases">
        <title>Sequencing the genomes of 1000 actinobacteria strains.</title>
        <authorList>
            <person name="Klenk H.-P."/>
        </authorList>
    </citation>
    <scope>NUCLEOTIDE SEQUENCE [LARGE SCALE GENOMIC DNA]</scope>
    <source>
        <strain evidence="4 5">DSM 4813</strain>
    </source>
</reference>
<dbReference type="GO" id="GO:0032259">
    <property type="term" value="P:methylation"/>
    <property type="evidence" value="ECO:0007669"/>
    <property type="project" value="UniProtKB-KW"/>
</dbReference>
<dbReference type="AlphaFoldDB" id="A0A542ZWS1"/>
<dbReference type="InterPro" id="IPR029063">
    <property type="entry name" value="SAM-dependent_MTases_sf"/>
</dbReference>
<evidence type="ECO:0000256" key="1">
    <source>
        <dbReference type="ARBA" id="ARBA00022603"/>
    </source>
</evidence>
<organism evidence="4 5">
    <name type="scientific">Rarobacter faecitabidus</name>
    <dbReference type="NCBI Taxonomy" id="13243"/>
    <lineage>
        <taxon>Bacteria</taxon>
        <taxon>Bacillati</taxon>
        <taxon>Actinomycetota</taxon>
        <taxon>Actinomycetes</taxon>
        <taxon>Micrococcales</taxon>
        <taxon>Rarobacteraceae</taxon>
        <taxon>Rarobacter</taxon>
    </lineage>
</organism>
<dbReference type="Proteomes" id="UP000315389">
    <property type="component" value="Unassembled WGS sequence"/>
</dbReference>
<accession>A0A542ZWS1</accession>
<comment type="caution">
    <text evidence="4">The sequence shown here is derived from an EMBL/GenBank/DDBJ whole genome shotgun (WGS) entry which is preliminary data.</text>
</comment>
<dbReference type="Pfam" id="PF05175">
    <property type="entry name" value="MTS"/>
    <property type="match status" value="1"/>
</dbReference>
<feature type="domain" description="Methyltransferase small" evidence="3">
    <location>
        <begin position="38"/>
        <end position="200"/>
    </location>
</feature>
<evidence type="ECO:0000256" key="2">
    <source>
        <dbReference type="ARBA" id="ARBA00022679"/>
    </source>
</evidence>
<keyword evidence="5" id="KW-1185">Reference proteome</keyword>
<dbReference type="Gene3D" id="3.40.50.150">
    <property type="entry name" value="Vaccinia Virus protein VP39"/>
    <property type="match status" value="1"/>
</dbReference>
<dbReference type="InterPro" id="IPR046977">
    <property type="entry name" value="RsmC/RlmG"/>
</dbReference>
<dbReference type="PANTHER" id="PTHR47816">
    <property type="entry name" value="RIBOSOMAL RNA SMALL SUBUNIT METHYLTRANSFERASE C"/>
    <property type="match status" value="1"/>
</dbReference>
<dbReference type="SUPFAM" id="SSF53335">
    <property type="entry name" value="S-adenosyl-L-methionine-dependent methyltransferases"/>
    <property type="match status" value="1"/>
</dbReference>
<dbReference type="GO" id="GO:0008757">
    <property type="term" value="F:S-adenosylmethionine-dependent methyltransferase activity"/>
    <property type="evidence" value="ECO:0007669"/>
    <property type="project" value="InterPro"/>
</dbReference>
<proteinExistence type="predicted"/>
<evidence type="ECO:0000313" key="5">
    <source>
        <dbReference type="Proteomes" id="UP000315389"/>
    </source>
</evidence>
<keyword evidence="1 4" id="KW-0489">Methyltransferase</keyword>
<keyword evidence="2 4" id="KW-0808">Transferase</keyword>
<dbReference type="InterPro" id="IPR007848">
    <property type="entry name" value="Small_mtfrase_dom"/>
</dbReference>
<dbReference type="RefSeq" id="WP_246046035.1">
    <property type="nucleotide sequence ID" value="NZ_BAAASV010000001.1"/>
</dbReference>
<sequence>MSINEGKPEHSHYFTAMAPAAESEIEYREVTLGPFHTRVATARGVFSHEHLDIGTSILLRTVDELEAPLTFQSAADVGCGWGAIALYLALARKNAVDGAGETQPWRVVAADINDRALDLTRRNASIHALPQIEPMRAEDPSARDSFDLIVSNPPIRIGKAALHGILTAWLPRLRVGGAAYLVVAKHLGADSLQRWLTEQFAPGSGSMLSAEGVPVSGEVGRVQTAKGFRILRVRRNA</sequence>
<dbReference type="CDD" id="cd02440">
    <property type="entry name" value="AdoMet_MTases"/>
    <property type="match status" value="1"/>
</dbReference>
<evidence type="ECO:0000313" key="4">
    <source>
        <dbReference type="EMBL" id="TQL64640.1"/>
    </source>
</evidence>
<name>A0A542ZWS1_RARFA</name>